<keyword evidence="3" id="KW-1185">Reference proteome</keyword>
<proteinExistence type="predicted"/>
<dbReference type="Proteomes" id="UP000692954">
    <property type="component" value="Unassembled WGS sequence"/>
</dbReference>
<evidence type="ECO:0000313" key="3">
    <source>
        <dbReference type="Proteomes" id="UP000692954"/>
    </source>
</evidence>
<dbReference type="EMBL" id="CAJJDN010000057">
    <property type="protein sequence ID" value="CAD8090949.1"/>
    <property type="molecule type" value="Genomic_DNA"/>
</dbReference>
<reference evidence="2" key="1">
    <citation type="submission" date="2021-01" db="EMBL/GenBank/DDBJ databases">
        <authorList>
            <consortium name="Genoscope - CEA"/>
            <person name="William W."/>
        </authorList>
    </citation>
    <scope>NUCLEOTIDE SEQUENCE</scope>
</reference>
<feature type="coiled-coil region" evidence="1">
    <location>
        <begin position="1"/>
        <end position="42"/>
    </location>
</feature>
<comment type="caution">
    <text evidence="2">The sequence shown here is derived from an EMBL/GenBank/DDBJ whole genome shotgun (WGS) entry which is preliminary data.</text>
</comment>
<sequence length="354" mass="42130">MKQMQEKFLQTQIEKQKVEKNNKKLEAQIKSLNTQIETITQRCTFLTDQINLEKMNSKGLSQQMLSCDVVEMSSQLTQFQNQQIYEKDKKISELLKELEQKNNEISKLKAIISISNFTCSGTEQKFQEYEQEVDKQKLKKEKLQTRVDKLQQTIGAEAQFRIELEHLRAENQIFSQLLGFAPSLENQGEYQYNPNSVQLKVIKNIKFPIKPQNLTFDFCKNCNREFYQYRSCCNPLYSLNDKLLYVPGDAFNFAQAFKNKYLKTKNDLEIDELMEILLFELNKIWYDREQNHLQLLSKHCKSRIQEIKRANSQEPLSQREMLQNIKRLKQQLKELQKENLEHFNQKFDRLAIQI</sequence>
<name>A0A8S1NI24_9CILI</name>
<evidence type="ECO:0000313" key="2">
    <source>
        <dbReference type="EMBL" id="CAD8090949.1"/>
    </source>
</evidence>
<feature type="coiled-coil region" evidence="1">
    <location>
        <begin position="318"/>
        <end position="345"/>
    </location>
</feature>
<keyword evidence="1" id="KW-0175">Coiled coil</keyword>
<gene>
    <name evidence="2" type="ORF">PSON_ATCC_30995.1.T0570006</name>
</gene>
<dbReference type="AlphaFoldDB" id="A0A8S1NI24"/>
<accession>A0A8S1NI24</accession>
<evidence type="ECO:0000256" key="1">
    <source>
        <dbReference type="SAM" id="Coils"/>
    </source>
</evidence>
<protein>
    <submittedName>
        <fullName evidence="2">Uncharacterized protein</fullName>
    </submittedName>
</protein>
<feature type="coiled-coil region" evidence="1">
    <location>
        <begin position="81"/>
        <end position="153"/>
    </location>
</feature>
<organism evidence="2 3">
    <name type="scientific">Paramecium sonneborni</name>
    <dbReference type="NCBI Taxonomy" id="65129"/>
    <lineage>
        <taxon>Eukaryota</taxon>
        <taxon>Sar</taxon>
        <taxon>Alveolata</taxon>
        <taxon>Ciliophora</taxon>
        <taxon>Intramacronucleata</taxon>
        <taxon>Oligohymenophorea</taxon>
        <taxon>Peniculida</taxon>
        <taxon>Parameciidae</taxon>
        <taxon>Paramecium</taxon>
    </lineage>
</organism>
<dbReference type="OrthoDB" id="308405at2759"/>